<gene>
    <name evidence="1" type="ORF">E8A74_17365</name>
</gene>
<organism evidence="1 2">
    <name type="scientific">Polyangium fumosum</name>
    <dbReference type="NCBI Taxonomy" id="889272"/>
    <lineage>
        <taxon>Bacteria</taxon>
        <taxon>Pseudomonadati</taxon>
        <taxon>Myxococcota</taxon>
        <taxon>Polyangia</taxon>
        <taxon>Polyangiales</taxon>
        <taxon>Polyangiaceae</taxon>
        <taxon>Polyangium</taxon>
    </lineage>
</organism>
<dbReference type="OrthoDB" id="5523830at2"/>
<dbReference type="EMBL" id="SSMQ01000016">
    <property type="protein sequence ID" value="TKD07539.1"/>
    <property type="molecule type" value="Genomic_DNA"/>
</dbReference>
<accession>A0A4U1JCC2</accession>
<proteinExistence type="predicted"/>
<keyword evidence="2" id="KW-1185">Reference proteome</keyword>
<reference evidence="1 2" key="1">
    <citation type="submission" date="2019-04" db="EMBL/GenBank/DDBJ databases">
        <authorList>
            <person name="Li Y."/>
            <person name="Wang J."/>
        </authorList>
    </citation>
    <scope>NUCLEOTIDE SEQUENCE [LARGE SCALE GENOMIC DNA]</scope>
    <source>
        <strain evidence="1 2">DSM 14668</strain>
    </source>
</reference>
<evidence type="ECO:0000313" key="1">
    <source>
        <dbReference type="EMBL" id="TKD07539.1"/>
    </source>
</evidence>
<dbReference type="AlphaFoldDB" id="A0A4U1JCC2"/>
<dbReference type="Proteomes" id="UP000309215">
    <property type="component" value="Unassembled WGS sequence"/>
</dbReference>
<comment type="caution">
    <text evidence="1">The sequence shown here is derived from an EMBL/GenBank/DDBJ whole genome shotgun (WGS) entry which is preliminary data.</text>
</comment>
<sequence>MGVGKELVQVVEFVRGRARGSAVVELARLNLLVGRALSRNAESIPDDPELVARAWVCAREILEHERKAKR</sequence>
<name>A0A4U1JCC2_9BACT</name>
<protein>
    <submittedName>
        <fullName evidence="1">Uncharacterized protein</fullName>
    </submittedName>
</protein>
<evidence type="ECO:0000313" key="2">
    <source>
        <dbReference type="Proteomes" id="UP000309215"/>
    </source>
</evidence>